<dbReference type="PATRIC" id="fig|29570.3.peg.533"/>
<dbReference type="RefSeq" id="WP_044629195.1">
    <property type="nucleotide sequence ID" value="NZ_BJOI01000009.1"/>
</dbReference>
<dbReference type="EMBL" id="FSQX01000001">
    <property type="protein sequence ID" value="SIN65165.1"/>
    <property type="molecule type" value="Genomic_DNA"/>
</dbReference>
<accession>A0A0D7UZT1</accession>
<evidence type="ECO:0000313" key="2">
    <source>
        <dbReference type="Proteomes" id="UP000185024"/>
    </source>
</evidence>
<evidence type="ECO:0008006" key="3">
    <source>
        <dbReference type="Google" id="ProtNLM"/>
    </source>
</evidence>
<dbReference type="InterPro" id="IPR007922">
    <property type="entry name" value="DciA-like"/>
</dbReference>
<dbReference type="GeneID" id="97276026"/>
<sequence length="158" mass="17681">MSIKVKRSRAQPIAQLLTKSGGVGQLMRQSRLIDQAQRHLRAHLPEEMREHIFVGGFSNGRLTLISGQASWLTWLRYEQSQLLSLLHQLPGFEGVTGFTLKVRPVRPIESPKRYTRTLSDDAGKTLAECAKDTDNPALKNALERLASHARSTSTEPKP</sequence>
<name>A0A0D7UZT1_9GAMM</name>
<protein>
    <recommendedName>
        <fullName evidence="3">DUF721 domain-containing protein</fullName>
    </recommendedName>
</protein>
<evidence type="ECO:0000313" key="1">
    <source>
        <dbReference type="EMBL" id="SIN65165.1"/>
    </source>
</evidence>
<dbReference type="AlphaFoldDB" id="A0A0D7UZT1"/>
<reference evidence="1 2" key="1">
    <citation type="submission" date="2016-11" db="EMBL/GenBank/DDBJ databases">
        <authorList>
            <person name="Jaros S."/>
            <person name="Januszkiewicz K."/>
            <person name="Wedrychowicz H."/>
        </authorList>
    </citation>
    <scope>NUCLEOTIDE SEQUENCE [LARGE SCALE GENOMIC DNA]</scope>
    <source>
        <strain evidence="1 2">ACAM 239</strain>
    </source>
</reference>
<organism evidence="1 2">
    <name type="scientific">Vreelandella aquamarina</name>
    <dbReference type="NCBI Taxonomy" id="77097"/>
    <lineage>
        <taxon>Bacteria</taxon>
        <taxon>Pseudomonadati</taxon>
        <taxon>Pseudomonadota</taxon>
        <taxon>Gammaproteobacteria</taxon>
        <taxon>Oceanospirillales</taxon>
        <taxon>Halomonadaceae</taxon>
        <taxon>Vreelandella</taxon>
    </lineage>
</organism>
<gene>
    <name evidence="1" type="ORF">SAMN05878438_1705</name>
</gene>
<dbReference type="OrthoDB" id="5767011at2"/>
<proteinExistence type="predicted"/>
<dbReference type="Proteomes" id="UP000185024">
    <property type="component" value="Unassembled WGS sequence"/>
</dbReference>
<dbReference type="Pfam" id="PF05258">
    <property type="entry name" value="DciA"/>
    <property type="match status" value="1"/>
</dbReference>